<dbReference type="Pfam" id="PF03640">
    <property type="entry name" value="Lipoprotein_15"/>
    <property type="match status" value="2"/>
</dbReference>
<dbReference type="PANTHER" id="PTHR39335:SF1">
    <property type="entry name" value="BLL4220 PROTEIN"/>
    <property type="match status" value="1"/>
</dbReference>
<proteinExistence type="predicted"/>
<accession>A0A1F6UZI2</accession>
<dbReference type="PANTHER" id="PTHR39335">
    <property type="entry name" value="BLL4220 PROTEIN"/>
    <property type="match status" value="1"/>
</dbReference>
<comment type="caution">
    <text evidence="1">The sequence shown here is derived from an EMBL/GenBank/DDBJ whole genome shotgun (WGS) entry which is preliminary data.</text>
</comment>
<dbReference type="GO" id="GO:0043448">
    <property type="term" value="P:alkane catabolic process"/>
    <property type="evidence" value="ECO:0007669"/>
    <property type="project" value="TreeGrafter"/>
</dbReference>
<organism evidence="1 2">
    <name type="scientific">Candidatus Nomurabacteria bacterium RIFCSPHIGHO2_01_FULL_40_12</name>
    <dbReference type="NCBI Taxonomy" id="1801737"/>
    <lineage>
        <taxon>Bacteria</taxon>
        <taxon>Candidatus Nomuraibacteriota</taxon>
    </lineage>
</organism>
<dbReference type="EMBL" id="MFTN01000020">
    <property type="protein sequence ID" value="OGI62793.1"/>
    <property type="molecule type" value="Genomic_DNA"/>
</dbReference>
<dbReference type="InterPro" id="IPR005297">
    <property type="entry name" value="Lipoprotein_repeat"/>
</dbReference>
<evidence type="ECO:0000313" key="1">
    <source>
        <dbReference type="EMBL" id="OGI62793.1"/>
    </source>
</evidence>
<reference evidence="1 2" key="1">
    <citation type="journal article" date="2016" name="Nat. Commun.">
        <title>Thousands of microbial genomes shed light on interconnected biogeochemical processes in an aquifer system.</title>
        <authorList>
            <person name="Anantharaman K."/>
            <person name="Brown C.T."/>
            <person name="Hug L.A."/>
            <person name="Sharon I."/>
            <person name="Castelle C.J."/>
            <person name="Probst A.J."/>
            <person name="Thomas B.C."/>
            <person name="Singh A."/>
            <person name="Wilkins M.J."/>
            <person name="Karaoz U."/>
            <person name="Brodie E.L."/>
            <person name="Williams K.H."/>
            <person name="Hubbard S.S."/>
            <person name="Banfield J.F."/>
        </authorList>
    </citation>
    <scope>NUCLEOTIDE SEQUENCE [LARGE SCALE GENOMIC DNA]</scope>
</reference>
<evidence type="ECO:0000313" key="2">
    <source>
        <dbReference type="Proteomes" id="UP000177602"/>
    </source>
</evidence>
<protein>
    <submittedName>
        <fullName evidence="1">Uncharacterized protein</fullName>
    </submittedName>
</protein>
<dbReference type="AlphaFoldDB" id="A0A1F6UZI2"/>
<sequence>MLYVNRAPKVVENTGSVPAVDETASLNFVAGPVVGSVKSETLGEYLTDTKGKTLYVFADDKKLKSACVDECLKKWPPFAYDGKDLPSFTDTLSKRMNIMKETDDRWATYAYGEKPLYYYIGDKKPGEVNGNGLNGGKWSIVPVVK</sequence>
<gene>
    <name evidence="1" type="ORF">A2818_00920</name>
</gene>
<name>A0A1F6UZI2_9BACT</name>
<dbReference type="Proteomes" id="UP000177602">
    <property type="component" value="Unassembled WGS sequence"/>
</dbReference>